<feature type="region of interest" description="Disordered" evidence="1">
    <location>
        <begin position="140"/>
        <end position="164"/>
    </location>
</feature>
<keyword evidence="4" id="KW-1185">Reference proteome</keyword>
<evidence type="ECO:0000313" key="3">
    <source>
        <dbReference type="EMBL" id="RJF89059.1"/>
    </source>
</evidence>
<keyword evidence="2" id="KW-0732">Signal</keyword>
<dbReference type="EMBL" id="QYUK01000011">
    <property type="protein sequence ID" value="RJF89059.1"/>
    <property type="molecule type" value="Genomic_DNA"/>
</dbReference>
<evidence type="ECO:0000256" key="1">
    <source>
        <dbReference type="SAM" id="MobiDB-lite"/>
    </source>
</evidence>
<feature type="chain" id="PRO_5019094139" description="PDZ domain-containing protein" evidence="2">
    <location>
        <begin position="25"/>
        <end position="164"/>
    </location>
</feature>
<organism evidence="3 4">
    <name type="scientific">Oleomonas cavernae</name>
    <dbReference type="NCBI Taxonomy" id="2320859"/>
    <lineage>
        <taxon>Bacteria</taxon>
        <taxon>Pseudomonadati</taxon>
        <taxon>Pseudomonadota</taxon>
        <taxon>Alphaproteobacteria</taxon>
        <taxon>Acetobacterales</taxon>
        <taxon>Acetobacteraceae</taxon>
        <taxon>Oleomonas</taxon>
    </lineage>
</organism>
<gene>
    <name evidence="3" type="ORF">D3874_20490</name>
</gene>
<proteinExistence type="predicted"/>
<evidence type="ECO:0000256" key="2">
    <source>
        <dbReference type="SAM" id="SignalP"/>
    </source>
</evidence>
<sequence>MELFMFRRLLVLMTGLGLSWSAAGQDAGVEKGDLLIAVGDYSFADDDEAALAAAAQRPLVPLGVPPAMVQAADPRPQPPTVPTGWQLGFNGGGQGGGVVVEGGGSAAARGVSLGATVDPGASTGRLFLATRSADLTLGSLSARSTQQVTSISPSSSPWPHRPSP</sequence>
<reference evidence="3 4" key="1">
    <citation type="submission" date="2018-09" db="EMBL/GenBank/DDBJ databases">
        <authorList>
            <person name="Zhu H."/>
        </authorList>
    </citation>
    <scope>NUCLEOTIDE SEQUENCE [LARGE SCALE GENOMIC DNA]</scope>
    <source>
        <strain evidence="3 4">K1W22B-8</strain>
    </source>
</reference>
<dbReference type="RefSeq" id="WP_119780225.1">
    <property type="nucleotide sequence ID" value="NZ_QYUK01000011.1"/>
</dbReference>
<protein>
    <recommendedName>
        <fullName evidence="5">PDZ domain-containing protein</fullName>
    </recommendedName>
</protein>
<accession>A0A418WGP4</accession>
<dbReference type="AlphaFoldDB" id="A0A418WGP4"/>
<feature type="signal peptide" evidence="2">
    <location>
        <begin position="1"/>
        <end position="24"/>
    </location>
</feature>
<comment type="caution">
    <text evidence="3">The sequence shown here is derived from an EMBL/GenBank/DDBJ whole genome shotgun (WGS) entry which is preliminary data.</text>
</comment>
<dbReference type="Proteomes" id="UP000284605">
    <property type="component" value="Unassembled WGS sequence"/>
</dbReference>
<evidence type="ECO:0000313" key="4">
    <source>
        <dbReference type="Proteomes" id="UP000284605"/>
    </source>
</evidence>
<evidence type="ECO:0008006" key="5">
    <source>
        <dbReference type="Google" id="ProtNLM"/>
    </source>
</evidence>
<name>A0A418WGP4_9PROT</name>
<feature type="compositionally biased region" description="Polar residues" evidence="1">
    <location>
        <begin position="140"/>
        <end position="149"/>
    </location>
</feature>